<proteinExistence type="predicted"/>
<keyword evidence="1" id="KW-1133">Transmembrane helix</keyword>
<dbReference type="EMBL" id="AUSV01000127">
    <property type="protein sequence ID" value="ESP91215.1"/>
    <property type="molecule type" value="Genomic_DNA"/>
</dbReference>
<name>V4HK48_PSEL2</name>
<reference evidence="2 3" key="1">
    <citation type="submission" date="2013-07" db="EMBL/GenBank/DDBJ databases">
        <title>Draft genome sequence of Pseudoalteromonas luteoviolacea 2ta16.</title>
        <authorList>
            <person name="Allen E.E."/>
            <person name="Azam F."/>
            <person name="Podell S."/>
        </authorList>
    </citation>
    <scope>NUCLEOTIDE SEQUENCE [LARGE SCALE GENOMIC DNA]</scope>
    <source>
        <strain evidence="2 3">2ta16</strain>
    </source>
</reference>
<comment type="caution">
    <text evidence="2">The sequence shown here is derived from an EMBL/GenBank/DDBJ whole genome shotgun (WGS) entry which is preliminary data.</text>
</comment>
<dbReference type="AlphaFoldDB" id="V4HK48"/>
<keyword evidence="1" id="KW-0472">Membrane</keyword>
<evidence type="ECO:0000256" key="1">
    <source>
        <dbReference type="SAM" id="Phobius"/>
    </source>
</evidence>
<sequence length="104" mass="12000">MVVNYLKSNVLNPIVLGSMIKYFVVKLWLFILLLSASSTVFKDELLFKKIYLSVISAMIFLFIFTVLTLILFPLVKRKQGLEELAKLSSKQRGEELGKLLTWWA</sequence>
<dbReference type="Proteomes" id="UP000017820">
    <property type="component" value="Unassembled WGS sequence"/>
</dbReference>
<gene>
    <name evidence="2" type="ORF">PL2TA16_01086</name>
</gene>
<dbReference type="PATRIC" id="fig|1353533.3.peg.4508"/>
<evidence type="ECO:0000313" key="3">
    <source>
        <dbReference type="Proteomes" id="UP000017820"/>
    </source>
</evidence>
<accession>V4HK48</accession>
<protein>
    <submittedName>
        <fullName evidence="2">Uncharacterized protein</fullName>
    </submittedName>
</protein>
<organism evidence="2 3">
    <name type="scientific">Pseudoalteromonas luteoviolacea (strain 2ta16)</name>
    <dbReference type="NCBI Taxonomy" id="1353533"/>
    <lineage>
        <taxon>Bacteria</taxon>
        <taxon>Pseudomonadati</taxon>
        <taxon>Pseudomonadota</taxon>
        <taxon>Gammaproteobacteria</taxon>
        <taxon>Alteromonadales</taxon>
        <taxon>Pseudoalteromonadaceae</taxon>
        <taxon>Pseudoalteromonas</taxon>
    </lineage>
</organism>
<keyword evidence="1" id="KW-0812">Transmembrane</keyword>
<feature type="transmembrane region" description="Helical" evidence="1">
    <location>
        <begin position="20"/>
        <end position="41"/>
    </location>
</feature>
<feature type="transmembrane region" description="Helical" evidence="1">
    <location>
        <begin position="50"/>
        <end position="75"/>
    </location>
</feature>
<evidence type="ECO:0000313" key="2">
    <source>
        <dbReference type="EMBL" id="ESP91215.1"/>
    </source>
</evidence>